<name>A0A8S0VXU4_CYCAE</name>
<organism evidence="2 3">
    <name type="scientific">Cyclocybe aegerita</name>
    <name type="common">Black poplar mushroom</name>
    <name type="synonym">Agrocybe aegerita</name>
    <dbReference type="NCBI Taxonomy" id="1973307"/>
    <lineage>
        <taxon>Eukaryota</taxon>
        <taxon>Fungi</taxon>
        <taxon>Dikarya</taxon>
        <taxon>Basidiomycota</taxon>
        <taxon>Agaricomycotina</taxon>
        <taxon>Agaricomycetes</taxon>
        <taxon>Agaricomycetidae</taxon>
        <taxon>Agaricales</taxon>
        <taxon>Agaricineae</taxon>
        <taxon>Bolbitiaceae</taxon>
        <taxon>Cyclocybe</taxon>
    </lineage>
</organism>
<feature type="compositionally biased region" description="Basic and acidic residues" evidence="1">
    <location>
        <begin position="648"/>
        <end position="666"/>
    </location>
</feature>
<feature type="compositionally biased region" description="Basic and acidic residues" evidence="1">
    <location>
        <begin position="685"/>
        <end position="697"/>
    </location>
</feature>
<comment type="caution">
    <text evidence="2">The sequence shown here is derived from an EMBL/GenBank/DDBJ whole genome shotgun (WGS) entry which is preliminary data.</text>
</comment>
<dbReference type="AlphaFoldDB" id="A0A8S0VXU4"/>
<feature type="compositionally biased region" description="Low complexity" evidence="1">
    <location>
        <begin position="191"/>
        <end position="214"/>
    </location>
</feature>
<feature type="region of interest" description="Disordered" evidence="1">
    <location>
        <begin position="509"/>
        <end position="715"/>
    </location>
</feature>
<feature type="compositionally biased region" description="Acidic residues" evidence="1">
    <location>
        <begin position="61"/>
        <end position="70"/>
    </location>
</feature>
<feature type="compositionally biased region" description="Pro residues" evidence="1">
    <location>
        <begin position="242"/>
        <end position="253"/>
    </location>
</feature>
<evidence type="ECO:0000313" key="2">
    <source>
        <dbReference type="EMBL" id="CAA7261371.1"/>
    </source>
</evidence>
<proteinExistence type="predicted"/>
<feature type="region of interest" description="Disordered" evidence="1">
    <location>
        <begin position="157"/>
        <end position="326"/>
    </location>
</feature>
<accession>A0A8S0VXU4</accession>
<keyword evidence="3" id="KW-1185">Reference proteome</keyword>
<reference evidence="2 3" key="1">
    <citation type="submission" date="2020-01" db="EMBL/GenBank/DDBJ databases">
        <authorList>
            <person name="Gupta K D."/>
        </authorList>
    </citation>
    <scope>NUCLEOTIDE SEQUENCE [LARGE SCALE GENOMIC DNA]</scope>
</reference>
<feature type="compositionally biased region" description="Low complexity" evidence="1">
    <location>
        <begin position="373"/>
        <end position="398"/>
    </location>
</feature>
<dbReference type="EMBL" id="CACVBS010000033">
    <property type="protein sequence ID" value="CAA7261371.1"/>
    <property type="molecule type" value="Genomic_DNA"/>
</dbReference>
<feature type="compositionally biased region" description="Polar residues" evidence="1">
    <location>
        <begin position="223"/>
        <end position="235"/>
    </location>
</feature>
<feature type="region of interest" description="Disordered" evidence="1">
    <location>
        <begin position="373"/>
        <end position="410"/>
    </location>
</feature>
<feature type="compositionally biased region" description="Low complexity" evidence="1">
    <location>
        <begin position="254"/>
        <end position="264"/>
    </location>
</feature>
<feature type="compositionally biased region" description="Polar residues" evidence="1">
    <location>
        <begin position="623"/>
        <end position="646"/>
    </location>
</feature>
<evidence type="ECO:0000256" key="1">
    <source>
        <dbReference type="SAM" id="MobiDB-lite"/>
    </source>
</evidence>
<feature type="region of interest" description="Disordered" evidence="1">
    <location>
        <begin position="16"/>
        <end position="130"/>
    </location>
</feature>
<evidence type="ECO:0000313" key="3">
    <source>
        <dbReference type="Proteomes" id="UP000467700"/>
    </source>
</evidence>
<gene>
    <name evidence="2" type="ORF">AAE3_LOCUS3800</name>
</gene>
<feature type="compositionally biased region" description="Basic and acidic residues" evidence="1">
    <location>
        <begin position="584"/>
        <end position="593"/>
    </location>
</feature>
<dbReference type="Proteomes" id="UP000467700">
    <property type="component" value="Unassembled WGS sequence"/>
</dbReference>
<feature type="compositionally biased region" description="Basic and acidic residues" evidence="1">
    <location>
        <begin position="77"/>
        <end position="86"/>
    </location>
</feature>
<protein>
    <submittedName>
        <fullName evidence="2">Uncharacterized protein</fullName>
    </submittedName>
</protein>
<feature type="compositionally biased region" description="Polar residues" evidence="1">
    <location>
        <begin position="668"/>
        <end position="679"/>
    </location>
</feature>
<feature type="compositionally biased region" description="Polar residues" evidence="1">
    <location>
        <begin position="121"/>
        <end position="130"/>
    </location>
</feature>
<sequence>MSTQSLPSFAQAFSTHGLRELNTTNALPPIMAVAGRKRSRTDKQPTDDDDPPPVRVKQEHDELDSDDDSNEPQAQHDTPHLAHDHAGAPPPSSLMPSPLKKRRVTVSGAAPHPLRIDVRPNTDQTSSTPISPVVMGFTIQRDNPNAMEQVRSMISVKQKQKALIEQRRGSAAGIMSPVANAPPTPIDDHQQQQQQRIPPSAASAKTTASGNNSSGPVTRASRRSPNTSSTTVSRRQQQRAQTPPPPPVPPQPAPMQSQQQQQNHAPPPPQHSLPPPPISFARRRAALLGGKKKPADIVISPREAHTRDQFQPSIQSAPPVPQAGGQSAFYRDAAAGRTPMMALPRLPTMHPGEHVRRVAGNVPPTPTRLSMLQQQQQQQQAQSVIPGSNPNSNNNTGGVAHRSPPASVPIASTLVPPTPTSLHRPGYSGDKSAFLAPFELFYDALSDSRQLKAWLGEQLQKSHALMQSVAQQQERIDERVEVLVEKRVAGMKAEMAGLRRRVDELEDALRSASTASGSGTFPHRRHSDDLDAGPPPPPSIHGKHPPSLLVHQNGLGEGYTFPPVPSASSSSHHEPSSGSRLRHERHERPELVRRPSSPGSGWGHQERDNASGSPAPGFDSRRLSTSAARHESGAQQQRSVMQSPSQVFRERERERERDRDRDRDSRPQAVSRQNSSQSAGGPKGVAERESSDRDASRRAGSRRNSVSMSPPDEES</sequence>
<dbReference type="OrthoDB" id="2138242at2759"/>
<feature type="compositionally biased region" description="Pro residues" evidence="1">
    <location>
        <begin position="265"/>
        <end position="278"/>
    </location>
</feature>